<dbReference type="InterPro" id="IPR008271">
    <property type="entry name" value="Ser/Thr_kinase_AS"/>
</dbReference>
<dbReference type="Gene3D" id="1.10.510.10">
    <property type="entry name" value="Transferase(Phosphotransferase) domain 1"/>
    <property type="match status" value="1"/>
</dbReference>
<keyword evidence="4" id="KW-0808">Transferase</keyword>
<evidence type="ECO:0000313" key="7">
    <source>
        <dbReference type="EnsemblPlants" id="AET1Gv20823800.17"/>
    </source>
</evidence>
<comment type="subcellular location">
    <subcellularLocation>
        <location evidence="1">Membrane</location>
        <topology evidence="1">Single-pass membrane protein</topology>
    </subcellularLocation>
</comment>
<proteinExistence type="predicted"/>
<sequence length="286" mass="31825">RILTQIHHKNLVTMIGYCKDGEYLALVYEYMSEGSKLEGQCLSWRQRLRIALESAQGLEYLHKGCNPPLVHRDVKTTNILLNAKMEARIADFGLSKAFEGDNKHVSTTTLVGTPGYVDPEYQATMQATAKSDVYSFGVVLLEVVTGKPAILREVVSISIIQWARQRMAQGNIESVVDARMCGVYDVNSVWKVVEIALKCTEYASTQRPTMTSVVVQLQECIELEEGHIVEDTNDGTYTSGGSDNLNLSYDAYFDDQSIDMDKNNTAFQPEHNGKRVLAMSTGPVAR</sequence>
<protein>
    <recommendedName>
        <fullName evidence="6">Protein kinase domain-containing protein</fullName>
    </recommendedName>
</protein>
<evidence type="ECO:0000313" key="8">
    <source>
        <dbReference type="Proteomes" id="UP000015105"/>
    </source>
</evidence>
<evidence type="ECO:0000256" key="4">
    <source>
        <dbReference type="ARBA" id="ARBA00022777"/>
    </source>
</evidence>
<evidence type="ECO:0000256" key="1">
    <source>
        <dbReference type="ARBA" id="ARBA00004167"/>
    </source>
</evidence>
<name>A0A452ZLJ1_AEGTS</name>
<reference evidence="7" key="5">
    <citation type="journal article" date="2021" name="G3 (Bethesda)">
        <title>Aegilops tauschii genome assembly Aet v5.0 features greater sequence contiguity and improved annotation.</title>
        <authorList>
            <person name="Wang L."/>
            <person name="Zhu T."/>
            <person name="Rodriguez J.C."/>
            <person name="Deal K.R."/>
            <person name="Dubcovsky J."/>
            <person name="McGuire P.E."/>
            <person name="Lux T."/>
            <person name="Spannagl M."/>
            <person name="Mayer K.F.X."/>
            <person name="Baldrich P."/>
            <person name="Meyers B.C."/>
            <person name="Huo N."/>
            <person name="Gu Y.Q."/>
            <person name="Zhou H."/>
            <person name="Devos K.M."/>
            <person name="Bennetzen J.L."/>
            <person name="Unver T."/>
            <person name="Budak H."/>
            <person name="Gulick P.J."/>
            <person name="Galiba G."/>
            <person name="Kalapos B."/>
            <person name="Nelson D.R."/>
            <person name="Li P."/>
            <person name="You F.M."/>
            <person name="Luo M.C."/>
            <person name="Dvorak J."/>
        </authorList>
    </citation>
    <scope>NUCLEOTIDE SEQUENCE [LARGE SCALE GENOMIC DNA]</scope>
    <source>
        <strain evidence="7">cv. AL8/78</strain>
    </source>
</reference>
<dbReference type="GO" id="GO:0016020">
    <property type="term" value="C:membrane"/>
    <property type="evidence" value="ECO:0007669"/>
    <property type="project" value="UniProtKB-SubCell"/>
</dbReference>
<evidence type="ECO:0000256" key="5">
    <source>
        <dbReference type="ARBA" id="ARBA00023170"/>
    </source>
</evidence>
<dbReference type="SUPFAM" id="SSF56112">
    <property type="entry name" value="Protein kinase-like (PK-like)"/>
    <property type="match status" value="1"/>
</dbReference>
<dbReference type="Proteomes" id="UP000015105">
    <property type="component" value="Chromosome 1D"/>
</dbReference>
<reference evidence="7" key="4">
    <citation type="submission" date="2019-03" db="UniProtKB">
        <authorList>
            <consortium name="EnsemblPlants"/>
        </authorList>
    </citation>
    <scope>IDENTIFICATION</scope>
</reference>
<dbReference type="PANTHER" id="PTHR45631">
    <property type="entry name" value="OS07G0107800 PROTEIN-RELATED"/>
    <property type="match status" value="1"/>
</dbReference>
<reference evidence="7" key="3">
    <citation type="journal article" date="2017" name="Nature">
        <title>Genome sequence of the progenitor of the wheat D genome Aegilops tauschii.</title>
        <authorList>
            <person name="Luo M.C."/>
            <person name="Gu Y.Q."/>
            <person name="Puiu D."/>
            <person name="Wang H."/>
            <person name="Twardziok S.O."/>
            <person name="Deal K.R."/>
            <person name="Huo N."/>
            <person name="Zhu T."/>
            <person name="Wang L."/>
            <person name="Wang Y."/>
            <person name="McGuire P.E."/>
            <person name="Liu S."/>
            <person name="Long H."/>
            <person name="Ramasamy R.K."/>
            <person name="Rodriguez J.C."/>
            <person name="Van S.L."/>
            <person name="Yuan L."/>
            <person name="Wang Z."/>
            <person name="Xia Z."/>
            <person name="Xiao L."/>
            <person name="Anderson O.D."/>
            <person name="Ouyang S."/>
            <person name="Liang Y."/>
            <person name="Zimin A.V."/>
            <person name="Pertea G."/>
            <person name="Qi P."/>
            <person name="Bennetzen J.L."/>
            <person name="Dai X."/>
            <person name="Dawson M.W."/>
            <person name="Muller H.G."/>
            <person name="Kugler K."/>
            <person name="Rivarola-Duarte L."/>
            <person name="Spannagl M."/>
            <person name="Mayer K.F.X."/>
            <person name="Lu F.H."/>
            <person name="Bevan M.W."/>
            <person name="Leroy P."/>
            <person name="Li P."/>
            <person name="You F.M."/>
            <person name="Sun Q."/>
            <person name="Liu Z."/>
            <person name="Lyons E."/>
            <person name="Wicker T."/>
            <person name="Salzberg S.L."/>
            <person name="Devos K.M."/>
            <person name="Dvorak J."/>
        </authorList>
    </citation>
    <scope>NUCLEOTIDE SEQUENCE [LARGE SCALE GENOMIC DNA]</scope>
    <source>
        <strain evidence="7">cv. AL8/78</strain>
    </source>
</reference>
<dbReference type="Pfam" id="PF00069">
    <property type="entry name" value="Pkinase"/>
    <property type="match status" value="1"/>
</dbReference>
<accession>A0A452ZLJ1</accession>
<dbReference type="GO" id="GO:0004674">
    <property type="term" value="F:protein serine/threonine kinase activity"/>
    <property type="evidence" value="ECO:0007669"/>
    <property type="project" value="UniProtKB-KW"/>
</dbReference>
<dbReference type="GO" id="GO:0005524">
    <property type="term" value="F:ATP binding"/>
    <property type="evidence" value="ECO:0007669"/>
    <property type="project" value="InterPro"/>
</dbReference>
<reference evidence="8" key="1">
    <citation type="journal article" date="2014" name="Science">
        <title>Ancient hybridizations among the ancestral genomes of bread wheat.</title>
        <authorList>
            <consortium name="International Wheat Genome Sequencing Consortium,"/>
            <person name="Marcussen T."/>
            <person name="Sandve S.R."/>
            <person name="Heier L."/>
            <person name="Spannagl M."/>
            <person name="Pfeifer M."/>
            <person name="Jakobsen K.S."/>
            <person name="Wulff B.B."/>
            <person name="Steuernagel B."/>
            <person name="Mayer K.F."/>
            <person name="Olsen O.A."/>
        </authorList>
    </citation>
    <scope>NUCLEOTIDE SEQUENCE [LARGE SCALE GENOMIC DNA]</scope>
    <source>
        <strain evidence="8">cv. AL8/78</strain>
    </source>
</reference>
<feature type="domain" description="Protein kinase" evidence="6">
    <location>
        <begin position="1"/>
        <end position="221"/>
    </location>
</feature>
<keyword evidence="2" id="KW-0723">Serine/threonine-protein kinase</keyword>
<dbReference type="PROSITE" id="PS00108">
    <property type="entry name" value="PROTEIN_KINASE_ST"/>
    <property type="match status" value="1"/>
</dbReference>
<evidence type="ECO:0000256" key="2">
    <source>
        <dbReference type="ARBA" id="ARBA00022527"/>
    </source>
</evidence>
<keyword evidence="3" id="KW-0597">Phosphoprotein</keyword>
<dbReference type="SMART" id="SM00220">
    <property type="entry name" value="S_TKc"/>
    <property type="match status" value="1"/>
</dbReference>
<dbReference type="Gramene" id="AET1Gv20823800.17">
    <property type="protein sequence ID" value="AET1Gv20823800.17"/>
    <property type="gene ID" value="AET1Gv20823800"/>
</dbReference>
<dbReference type="InterPro" id="IPR011009">
    <property type="entry name" value="Kinase-like_dom_sf"/>
</dbReference>
<dbReference type="PANTHER" id="PTHR45631:SF114">
    <property type="entry name" value="OS05G0525800 PROTEIN"/>
    <property type="match status" value="1"/>
</dbReference>
<evidence type="ECO:0000259" key="6">
    <source>
        <dbReference type="PROSITE" id="PS50011"/>
    </source>
</evidence>
<dbReference type="EnsemblPlants" id="AET1Gv20823800.17">
    <property type="protein sequence ID" value="AET1Gv20823800.17"/>
    <property type="gene ID" value="AET1Gv20823800"/>
</dbReference>
<dbReference type="PROSITE" id="PS50011">
    <property type="entry name" value="PROTEIN_KINASE_DOM"/>
    <property type="match status" value="1"/>
</dbReference>
<keyword evidence="5" id="KW-0675">Receptor</keyword>
<dbReference type="InterPro" id="IPR000719">
    <property type="entry name" value="Prot_kinase_dom"/>
</dbReference>
<dbReference type="FunFam" id="1.10.510.10:FF:000146">
    <property type="entry name" value="LRR receptor-like serine/threonine-protein kinase IOS1"/>
    <property type="match status" value="1"/>
</dbReference>
<keyword evidence="8" id="KW-1185">Reference proteome</keyword>
<reference evidence="8" key="2">
    <citation type="journal article" date="2017" name="Nat. Plants">
        <title>The Aegilops tauschii genome reveals multiple impacts of transposons.</title>
        <authorList>
            <person name="Zhao G."/>
            <person name="Zou C."/>
            <person name="Li K."/>
            <person name="Wang K."/>
            <person name="Li T."/>
            <person name="Gao L."/>
            <person name="Zhang X."/>
            <person name="Wang H."/>
            <person name="Yang Z."/>
            <person name="Liu X."/>
            <person name="Jiang W."/>
            <person name="Mao L."/>
            <person name="Kong X."/>
            <person name="Jiao Y."/>
            <person name="Jia J."/>
        </authorList>
    </citation>
    <scope>NUCLEOTIDE SEQUENCE [LARGE SCALE GENOMIC DNA]</scope>
    <source>
        <strain evidence="8">cv. AL8/78</strain>
    </source>
</reference>
<dbReference type="AlphaFoldDB" id="A0A452ZLJ1"/>
<organism evidence="7 8">
    <name type="scientific">Aegilops tauschii subsp. strangulata</name>
    <name type="common">Goatgrass</name>
    <dbReference type="NCBI Taxonomy" id="200361"/>
    <lineage>
        <taxon>Eukaryota</taxon>
        <taxon>Viridiplantae</taxon>
        <taxon>Streptophyta</taxon>
        <taxon>Embryophyta</taxon>
        <taxon>Tracheophyta</taxon>
        <taxon>Spermatophyta</taxon>
        <taxon>Magnoliopsida</taxon>
        <taxon>Liliopsida</taxon>
        <taxon>Poales</taxon>
        <taxon>Poaceae</taxon>
        <taxon>BOP clade</taxon>
        <taxon>Pooideae</taxon>
        <taxon>Triticodae</taxon>
        <taxon>Triticeae</taxon>
        <taxon>Triticinae</taxon>
        <taxon>Aegilops</taxon>
    </lineage>
</organism>
<evidence type="ECO:0000256" key="3">
    <source>
        <dbReference type="ARBA" id="ARBA00022553"/>
    </source>
</evidence>
<keyword evidence="4" id="KW-0418">Kinase</keyword>
<dbReference type="Gene3D" id="3.30.200.20">
    <property type="entry name" value="Phosphorylase Kinase, domain 1"/>
    <property type="match status" value="1"/>
</dbReference>